<feature type="region of interest" description="Disordered" evidence="1">
    <location>
        <begin position="18"/>
        <end position="41"/>
    </location>
</feature>
<organism evidence="2 3">
    <name type="scientific">Folsomia candida</name>
    <name type="common">Springtail</name>
    <dbReference type="NCBI Taxonomy" id="158441"/>
    <lineage>
        <taxon>Eukaryota</taxon>
        <taxon>Metazoa</taxon>
        <taxon>Ecdysozoa</taxon>
        <taxon>Arthropoda</taxon>
        <taxon>Hexapoda</taxon>
        <taxon>Collembola</taxon>
        <taxon>Entomobryomorpha</taxon>
        <taxon>Isotomoidea</taxon>
        <taxon>Isotomidae</taxon>
        <taxon>Proisotominae</taxon>
        <taxon>Folsomia</taxon>
    </lineage>
</organism>
<accession>A0A226ESX2</accession>
<evidence type="ECO:0000256" key="1">
    <source>
        <dbReference type="SAM" id="MobiDB-lite"/>
    </source>
</evidence>
<protein>
    <submittedName>
        <fullName evidence="2">Antagonist of mitotic exit network protein 1</fullName>
    </submittedName>
</protein>
<dbReference type="EMBL" id="LNIX01000002">
    <property type="protein sequence ID" value="OXA60725.1"/>
    <property type="molecule type" value="Genomic_DNA"/>
</dbReference>
<keyword evidence="3" id="KW-1185">Reference proteome</keyword>
<dbReference type="SUPFAM" id="SSF81383">
    <property type="entry name" value="F-box domain"/>
    <property type="match status" value="1"/>
</dbReference>
<sequence>MDIGNEFASRCSIHAEKTNQSPSFNENYRESPSQRMEKVSPQILQGEQPIVVAEEETKRWRQTNPLLIANVVEKIFPYLDHASLKSCRAVSSLWSVMSTPLVRACSQIHLGGDLYDNRGDALFSTFYSSPTTPITDTLPMTSLTYNFHHTPPLSSCILFDRVSRVFATFGHSLTSLTLQAFALQDPANSLDTHHFFSVVPHLVGRDCPSLTHLALTHLQNLDIEGSLDPKTESWLNFTSPSVRHLTIAYKSNHRVRPRRALSVLKCLLAIAPNATSLDTNFGYCGGQSLSYFLTTLRDAQISDHLTSFSLSGGPLDNVSMNALNSMTFPRLTSLKMNTFISAQVQTEFIQFLEKLSPTLEKFVMFGDKSPGWEERMTMYEGGFTVDFPLMPKLKVVEYQDYESLRFGSEDFLQRLPNLGELVIRDVQLSLADLMLSQRTLYGTVFSTRRGEITEKNPIYANVHVKKVVLDKVFFPSSENLGSMEKLLKMFPNVEELELAVSFAYQDVYVGQVLDILAKAKVKKLKIKFLDYLQRVDFNLGDMPPVSRFTLPFYIVKGMLCTKALRVLNLTGFCIGENLEETEMCRQLLDAKLVQWKISESVSVTPPSDFSIWNIY</sequence>
<proteinExistence type="predicted"/>
<dbReference type="Proteomes" id="UP000198287">
    <property type="component" value="Unassembled WGS sequence"/>
</dbReference>
<feature type="compositionally biased region" description="Polar residues" evidence="1">
    <location>
        <begin position="18"/>
        <end position="34"/>
    </location>
</feature>
<dbReference type="AlphaFoldDB" id="A0A226ESX2"/>
<evidence type="ECO:0000313" key="2">
    <source>
        <dbReference type="EMBL" id="OXA60725.1"/>
    </source>
</evidence>
<name>A0A226ESX2_FOLCA</name>
<gene>
    <name evidence="2" type="ORF">Fcan01_04086</name>
</gene>
<dbReference type="SUPFAM" id="SSF52047">
    <property type="entry name" value="RNI-like"/>
    <property type="match status" value="1"/>
</dbReference>
<dbReference type="InterPro" id="IPR032675">
    <property type="entry name" value="LRR_dom_sf"/>
</dbReference>
<comment type="caution">
    <text evidence="2">The sequence shown here is derived from an EMBL/GenBank/DDBJ whole genome shotgun (WGS) entry which is preliminary data.</text>
</comment>
<evidence type="ECO:0000313" key="3">
    <source>
        <dbReference type="Proteomes" id="UP000198287"/>
    </source>
</evidence>
<reference evidence="2 3" key="1">
    <citation type="submission" date="2015-12" db="EMBL/GenBank/DDBJ databases">
        <title>The genome of Folsomia candida.</title>
        <authorList>
            <person name="Faddeeva A."/>
            <person name="Derks M.F."/>
            <person name="Anvar Y."/>
            <person name="Smit S."/>
            <person name="Van Straalen N."/>
            <person name="Roelofs D."/>
        </authorList>
    </citation>
    <scope>NUCLEOTIDE SEQUENCE [LARGE SCALE GENOMIC DNA]</scope>
    <source>
        <strain evidence="2 3">VU population</strain>
        <tissue evidence="2">Whole body</tissue>
    </source>
</reference>
<dbReference type="InterPro" id="IPR036047">
    <property type="entry name" value="F-box-like_dom_sf"/>
</dbReference>
<dbReference type="Gene3D" id="3.80.10.10">
    <property type="entry name" value="Ribonuclease Inhibitor"/>
    <property type="match status" value="1"/>
</dbReference>